<dbReference type="EMBL" id="CP065938">
    <property type="protein sequence ID" value="UWX05439.1"/>
    <property type="molecule type" value="Genomic_DNA"/>
</dbReference>
<organism evidence="1 2">
    <name type="scientific">Taurinivorans muris</name>
    <dbReference type="NCBI Taxonomy" id="2787751"/>
    <lineage>
        <taxon>Bacteria</taxon>
        <taxon>Pseudomonadati</taxon>
        <taxon>Thermodesulfobacteriota</taxon>
        <taxon>Desulfovibrionia</taxon>
        <taxon>Desulfovibrionales</taxon>
        <taxon>Desulfovibrionaceae</taxon>
        <taxon>Taurinivorans</taxon>
    </lineage>
</organism>
<evidence type="ECO:0000313" key="1">
    <source>
        <dbReference type="EMBL" id="UWX05439.1"/>
    </source>
</evidence>
<dbReference type="SUPFAM" id="SSF82784">
    <property type="entry name" value="OsmC-like"/>
    <property type="match status" value="1"/>
</dbReference>
<sequence length="143" mass="15557">MSAPIVKYSRKGNVHTIDFGIPAIDNIIIDYDKIPEEQRAGLAKSLLSAANLACYIATLGSALTARGANFTEIEGIANIDLGHNENKQARVTGINLDVKVAMDGEDDSIFERCQKIMKNGCLVTGSVHEGIHMTYKLEAEYDD</sequence>
<evidence type="ECO:0000313" key="2">
    <source>
        <dbReference type="Proteomes" id="UP001058120"/>
    </source>
</evidence>
<dbReference type="InterPro" id="IPR015946">
    <property type="entry name" value="KH_dom-like_a/b"/>
</dbReference>
<keyword evidence="2" id="KW-1185">Reference proteome</keyword>
<protein>
    <submittedName>
        <fullName evidence="1">OsmC family protein</fullName>
    </submittedName>
</protein>
<accession>A0ABY5Y1H8</accession>
<dbReference type="InterPro" id="IPR003718">
    <property type="entry name" value="OsmC/Ohr_fam"/>
</dbReference>
<dbReference type="Pfam" id="PF02566">
    <property type="entry name" value="OsmC"/>
    <property type="match status" value="1"/>
</dbReference>
<dbReference type="Proteomes" id="UP001058120">
    <property type="component" value="Chromosome"/>
</dbReference>
<proteinExistence type="predicted"/>
<reference evidence="1" key="1">
    <citation type="submission" date="2020-12" db="EMBL/GenBank/DDBJ databases">
        <title>Taurinivorans muris gen. nov., sp. nov., fundamental and realized metabolic niche of a ubiquitous sulfidogenic bacterium in the murine intestine.</title>
        <authorList>
            <person name="Ye H."/>
            <person name="Hanson B.T."/>
            <person name="Loy A."/>
        </authorList>
    </citation>
    <scope>NUCLEOTIDE SEQUENCE</scope>
    <source>
        <strain evidence="1">LT0009</strain>
    </source>
</reference>
<dbReference type="Gene3D" id="3.30.300.20">
    <property type="match status" value="1"/>
</dbReference>
<dbReference type="InterPro" id="IPR036102">
    <property type="entry name" value="OsmC/Ohrsf"/>
</dbReference>
<name>A0ABY5Y1H8_9BACT</name>
<gene>
    <name evidence="1" type="ORF">JBF11_08300</name>
</gene>
<dbReference type="RefSeq" id="WP_334315016.1">
    <property type="nucleotide sequence ID" value="NZ_CP065938.1"/>
</dbReference>